<dbReference type="PROSITE" id="PS50883">
    <property type="entry name" value="EAL"/>
    <property type="match status" value="1"/>
</dbReference>
<dbReference type="GO" id="GO:0000160">
    <property type="term" value="P:phosphorelay signal transduction system"/>
    <property type="evidence" value="ECO:0007669"/>
    <property type="project" value="InterPro"/>
</dbReference>
<dbReference type="InterPro" id="IPR000160">
    <property type="entry name" value="GGDEF_dom"/>
</dbReference>
<gene>
    <name evidence="7" type="ORF">GNE07_15235</name>
</gene>
<evidence type="ECO:0000259" key="4">
    <source>
        <dbReference type="PROSITE" id="PS50110"/>
    </source>
</evidence>
<evidence type="ECO:0000313" key="7">
    <source>
        <dbReference type="EMBL" id="MUB64393.1"/>
    </source>
</evidence>
<feature type="domain" description="Response regulatory" evidence="4">
    <location>
        <begin position="5"/>
        <end position="122"/>
    </location>
</feature>
<evidence type="ECO:0000259" key="5">
    <source>
        <dbReference type="PROSITE" id="PS50883"/>
    </source>
</evidence>
<accession>A0AAW9WHL9</accession>
<evidence type="ECO:0000256" key="2">
    <source>
        <dbReference type="ARBA" id="ARBA00024867"/>
    </source>
</evidence>
<dbReference type="InterPro" id="IPR001789">
    <property type="entry name" value="Sig_transdc_resp-reg_receiver"/>
</dbReference>
<comment type="function">
    <text evidence="2">May play the central regulatory role in sporulation. It may be an element of the effector pathway responsible for the activation of sporulation genes in response to nutritional stress. Spo0A may act in concert with spo0H (a sigma factor) to control the expression of some genes that are critical to the sporulation process.</text>
</comment>
<dbReference type="Gene3D" id="3.30.70.270">
    <property type="match status" value="1"/>
</dbReference>
<sequence>MTQKQILIVEDNELNRAMLSEILSDSYKVLEAENGKDALDILEQNRDDIHLILLDIMMPVMDGYTFLDTIKTDAELALIPVIVTTQGDSEADEVNALAHGATDFVPKPYRPQVILHRVANFIKLRETAAMINQLRYDRLTGLYTKEFFYQKVRECLEANPEKEYTILCSNFEDFKWYNDTFGREAGDKILREGAEIFKERVGEDAICCRYSADRFLCLLDKERETIGREYFVKSRESKRSSLTENISVKLGIYEIMDSSIPVEQMCDRALWVVDRVKGMYNQSIAVYDDSFREKLLREKAITDAMVTALEEGEFIVYLQPKYSLNNNRIVGAEALVRWIHPEWGFMFPGEFIPLFEKNGFISSLDQFVWENVCAKLQEWKEKGYLLLPMSVNVSRNDIFQGSLVDIFSGLIKKYDIDPQYLHLEITESAYAECGNRIVNTIEELRKLGFTIEMDDFGSGYSSLNLLSQMSLDILKLDMKLVKNEMTKSMEKSILNDIISMAHRMNLTIVAEGIETREQMERLQSLGCDYAQGYFFAKPMPITEFEELLKGQRKEDIL</sequence>
<dbReference type="CDD" id="cd01948">
    <property type="entry name" value="EAL"/>
    <property type="match status" value="1"/>
</dbReference>
<dbReference type="SUPFAM" id="SSF52172">
    <property type="entry name" value="CheY-like"/>
    <property type="match status" value="1"/>
</dbReference>
<name>A0AAW9WHL9_9FIRM</name>
<dbReference type="SMART" id="SM00267">
    <property type="entry name" value="GGDEF"/>
    <property type="match status" value="1"/>
</dbReference>
<dbReference type="InterPro" id="IPR035919">
    <property type="entry name" value="EAL_sf"/>
</dbReference>
<feature type="modified residue" description="4-aspartylphosphate" evidence="3">
    <location>
        <position position="55"/>
    </location>
</feature>
<dbReference type="NCBIfam" id="TIGR00254">
    <property type="entry name" value="GGDEF"/>
    <property type="match status" value="1"/>
</dbReference>
<protein>
    <recommendedName>
        <fullName evidence="1">Stage 0 sporulation protein A homolog</fullName>
    </recommendedName>
</protein>
<dbReference type="RefSeq" id="WP_002591327.1">
    <property type="nucleotide sequence ID" value="NZ_JANHBH010000016.1"/>
</dbReference>
<dbReference type="InterPro" id="IPR029787">
    <property type="entry name" value="Nucleotide_cyclase"/>
</dbReference>
<evidence type="ECO:0000313" key="8">
    <source>
        <dbReference type="Proteomes" id="UP000434223"/>
    </source>
</evidence>
<dbReference type="Pfam" id="PF00072">
    <property type="entry name" value="Response_reg"/>
    <property type="match status" value="1"/>
</dbReference>
<dbReference type="Proteomes" id="UP000434223">
    <property type="component" value="Unassembled WGS sequence"/>
</dbReference>
<dbReference type="SMART" id="SM00052">
    <property type="entry name" value="EAL"/>
    <property type="match status" value="1"/>
</dbReference>
<dbReference type="AlphaFoldDB" id="A0AAW9WHL9"/>
<dbReference type="InterPro" id="IPR050706">
    <property type="entry name" value="Cyclic-di-GMP_PDE-like"/>
</dbReference>
<dbReference type="SMART" id="SM00448">
    <property type="entry name" value="REC"/>
    <property type="match status" value="1"/>
</dbReference>
<evidence type="ECO:0000259" key="6">
    <source>
        <dbReference type="PROSITE" id="PS50887"/>
    </source>
</evidence>
<dbReference type="Pfam" id="PF00563">
    <property type="entry name" value="EAL"/>
    <property type="match status" value="1"/>
</dbReference>
<evidence type="ECO:0000256" key="3">
    <source>
        <dbReference type="PROSITE-ProRule" id="PRU00169"/>
    </source>
</evidence>
<keyword evidence="3" id="KW-0597">Phosphoprotein</keyword>
<dbReference type="InterPro" id="IPR001633">
    <property type="entry name" value="EAL_dom"/>
</dbReference>
<dbReference type="InterPro" id="IPR043128">
    <property type="entry name" value="Rev_trsase/Diguanyl_cyclase"/>
</dbReference>
<dbReference type="Gene3D" id="3.20.20.450">
    <property type="entry name" value="EAL domain"/>
    <property type="match status" value="1"/>
</dbReference>
<feature type="domain" description="GGDEF" evidence="6">
    <location>
        <begin position="162"/>
        <end position="289"/>
    </location>
</feature>
<dbReference type="PANTHER" id="PTHR33121:SF70">
    <property type="entry name" value="SIGNALING PROTEIN YKOW"/>
    <property type="match status" value="1"/>
</dbReference>
<dbReference type="InterPro" id="IPR011006">
    <property type="entry name" value="CheY-like_superfamily"/>
</dbReference>
<reference evidence="7 8" key="1">
    <citation type="submission" date="2019-09" db="EMBL/GenBank/DDBJ databases">
        <title>Draft genome sequencing of Hungatella hathewayi 123Y-2.</title>
        <authorList>
            <person name="Lv Q."/>
            <person name="Li S."/>
        </authorList>
    </citation>
    <scope>NUCLEOTIDE SEQUENCE [LARGE SCALE GENOMIC DNA]</scope>
    <source>
        <strain evidence="7 8">123Y-2</strain>
    </source>
</reference>
<organism evidence="7 8">
    <name type="scientific">Hungatella hathewayi</name>
    <dbReference type="NCBI Taxonomy" id="154046"/>
    <lineage>
        <taxon>Bacteria</taxon>
        <taxon>Bacillati</taxon>
        <taxon>Bacillota</taxon>
        <taxon>Clostridia</taxon>
        <taxon>Lachnospirales</taxon>
        <taxon>Lachnospiraceae</taxon>
        <taxon>Hungatella</taxon>
    </lineage>
</organism>
<proteinExistence type="predicted"/>
<feature type="domain" description="EAL" evidence="5">
    <location>
        <begin position="298"/>
        <end position="552"/>
    </location>
</feature>
<dbReference type="SUPFAM" id="SSF141868">
    <property type="entry name" value="EAL domain-like"/>
    <property type="match status" value="1"/>
</dbReference>
<comment type="caution">
    <text evidence="7">The sequence shown here is derived from an EMBL/GenBank/DDBJ whole genome shotgun (WGS) entry which is preliminary data.</text>
</comment>
<dbReference type="PROSITE" id="PS50110">
    <property type="entry name" value="RESPONSE_REGULATORY"/>
    <property type="match status" value="1"/>
</dbReference>
<evidence type="ECO:0000256" key="1">
    <source>
        <dbReference type="ARBA" id="ARBA00018672"/>
    </source>
</evidence>
<dbReference type="Pfam" id="PF00990">
    <property type="entry name" value="GGDEF"/>
    <property type="match status" value="1"/>
</dbReference>
<dbReference type="SUPFAM" id="SSF55073">
    <property type="entry name" value="Nucleotide cyclase"/>
    <property type="match status" value="1"/>
</dbReference>
<dbReference type="Gene3D" id="3.40.50.2300">
    <property type="match status" value="1"/>
</dbReference>
<dbReference type="EMBL" id="WNME01000009">
    <property type="protein sequence ID" value="MUB64393.1"/>
    <property type="molecule type" value="Genomic_DNA"/>
</dbReference>
<dbReference type="PROSITE" id="PS50887">
    <property type="entry name" value="GGDEF"/>
    <property type="match status" value="1"/>
</dbReference>
<dbReference type="PANTHER" id="PTHR33121">
    <property type="entry name" value="CYCLIC DI-GMP PHOSPHODIESTERASE PDEF"/>
    <property type="match status" value="1"/>
</dbReference>
<dbReference type="GO" id="GO:0071111">
    <property type="term" value="F:cyclic-guanylate-specific phosphodiesterase activity"/>
    <property type="evidence" value="ECO:0007669"/>
    <property type="project" value="InterPro"/>
</dbReference>